<proteinExistence type="predicted"/>
<feature type="compositionally biased region" description="Low complexity" evidence="1">
    <location>
        <begin position="190"/>
        <end position="207"/>
    </location>
</feature>
<dbReference type="AlphaFoldDB" id="A0A1D2VQ22"/>
<feature type="region of interest" description="Disordered" evidence="1">
    <location>
        <begin position="190"/>
        <end position="240"/>
    </location>
</feature>
<protein>
    <recommendedName>
        <fullName evidence="2">Velvet domain-containing protein</fullName>
    </recommendedName>
</protein>
<dbReference type="InParanoid" id="A0A1D2VQ22"/>
<name>A0A1D2VQ22_9ASCO</name>
<organism evidence="3 4">
    <name type="scientific">Ascoidea rubescens DSM 1968</name>
    <dbReference type="NCBI Taxonomy" id="1344418"/>
    <lineage>
        <taxon>Eukaryota</taxon>
        <taxon>Fungi</taxon>
        <taxon>Dikarya</taxon>
        <taxon>Ascomycota</taxon>
        <taxon>Saccharomycotina</taxon>
        <taxon>Saccharomycetes</taxon>
        <taxon>Ascoideaceae</taxon>
        <taxon>Ascoidea</taxon>
    </lineage>
</organism>
<evidence type="ECO:0000259" key="2">
    <source>
        <dbReference type="Pfam" id="PF11754"/>
    </source>
</evidence>
<dbReference type="Pfam" id="PF11754">
    <property type="entry name" value="Velvet"/>
    <property type="match status" value="1"/>
</dbReference>
<evidence type="ECO:0000313" key="4">
    <source>
        <dbReference type="Proteomes" id="UP000095038"/>
    </source>
</evidence>
<reference evidence="4" key="1">
    <citation type="submission" date="2016-05" db="EMBL/GenBank/DDBJ databases">
        <title>Comparative genomics of biotechnologically important yeasts.</title>
        <authorList>
            <consortium name="DOE Joint Genome Institute"/>
            <person name="Riley R."/>
            <person name="Haridas S."/>
            <person name="Wolfe K.H."/>
            <person name="Lopes M.R."/>
            <person name="Hittinger C.T."/>
            <person name="Goker M."/>
            <person name="Salamov A."/>
            <person name="Wisecaver J."/>
            <person name="Long T.M."/>
            <person name="Aerts A.L."/>
            <person name="Barry K."/>
            <person name="Choi C."/>
            <person name="Clum A."/>
            <person name="Coughlan A.Y."/>
            <person name="Deshpande S."/>
            <person name="Douglass A.P."/>
            <person name="Hanson S.J."/>
            <person name="Klenk H.-P."/>
            <person name="Labutti K."/>
            <person name="Lapidus A."/>
            <person name="Lindquist E."/>
            <person name="Lipzen A."/>
            <person name="Meier-Kolthoff J.P."/>
            <person name="Ohm R.A."/>
            <person name="Otillar R.P."/>
            <person name="Pangilinan J."/>
            <person name="Peng Y."/>
            <person name="Rokas A."/>
            <person name="Rosa C.A."/>
            <person name="Scheuner C."/>
            <person name="Sibirny A.A."/>
            <person name="Slot J.C."/>
            <person name="Stielow J.B."/>
            <person name="Sun H."/>
            <person name="Kurtzman C.P."/>
            <person name="Blackwell M."/>
            <person name="Grigoriev I.V."/>
            <person name="Jeffries T.W."/>
        </authorList>
    </citation>
    <scope>NUCLEOTIDE SEQUENCE [LARGE SCALE GENOMIC DNA]</scope>
    <source>
        <strain evidence="4">DSM 1968</strain>
    </source>
</reference>
<dbReference type="GeneID" id="30968884"/>
<dbReference type="EMBL" id="KV454475">
    <property type="protein sequence ID" value="ODV63655.1"/>
    <property type="molecule type" value="Genomic_DNA"/>
</dbReference>
<sequence length="318" mass="36684">MNYPYPNQLQPIFLPQYFYNLNITQYSVQGRQSGQSSKRLLSPTTKLILKTNDINSHNQFFITATLFGYYDDFLYSNQDNLIGSKILFGVKENSLLNNLNKVDSYCFEFKDLAIRKIGNYKIKYDLYKYNIGIGSTFIKSLFSSKITIYSTRSFYSNSKKKRVNNDNDNVNVNVNDNDNVNLNLNVNVNIGKMNNDNNNENQNNEKNSNIDKKKKKKYNSNNDIYGTGINNDNHSKDINSDNYSTDTNDENYSIGKNNVLINFPSFCNYHLDIKVKPKSFNINPRLLNLDSADITPDLKTFSFSGDFELDVIPKFSNH</sequence>
<accession>A0A1D2VQ22</accession>
<gene>
    <name evidence="3" type="ORF">ASCRUDRAFT_97889</name>
</gene>
<dbReference type="InterPro" id="IPR037525">
    <property type="entry name" value="Velvet_dom"/>
</dbReference>
<keyword evidence="4" id="KW-1185">Reference proteome</keyword>
<dbReference type="Proteomes" id="UP000095038">
    <property type="component" value="Unassembled WGS sequence"/>
</dbReference>
<dbReference type="InterPro" id="IPR038491">
    <property type="entry name" value="Velvet_dom_sf"/>
</dbReference>
<evidence type="ECO:0000313" key="3">
    <source>
        <dbReference type="EMBL" id="ODV63655.1"/>
    </source>
</evidence>
<feature type="domain" description="Velvet" evidence="2">
    <location>
        <begin position="78"/>
        <end position="154"/>
    </location>
</feature>
<dbReference type="Gene3D" id="2.60.40.3960">
    <property type="entry name" value="Velvet domain"/>
    <property type="match status" value="1"/>
</dbReference>
<evidence type="ECO:0000256" key="1">
    <source>
        <dbReference type="SAM" id="MobiDB-lite"/>
    </source>
</evidence>
<dbReference type="RefSeq" id="XP_020049962.1">
    <property type="nucleotide sequence ID" value="XM_020195248.1"/>
</dbReference>